<dbReference type="CDD" id="cd12914">
    <property type="entry name" value="PDC1_DGC_like"/>
    <property type="match status" value="1"/>
</dbReference>
<dbReference type="CDD" id="cd18774">
    <property type="entry name" value="PDC2_HK_sensor"/>
    <property type="match status" value="1"/>
</dbReference>
<dbReference type="Proteomes" id="UP000663479">
    <property type="component" value="Chromosome"/>
</dbReference>
<dbReference type="Gene3D" id="3.30.70.270">
    <property type="match status" value="1"/>
</dbReference>
<feature type="domain" description="PAS" evidence="8">
    <location>
        <begin position="381"/>
        <end position="451"/>
    </location>
</feature>
<evidence type="ECO:0000256" key="7">
    <source>
        <dbReference type="SAM" id="Phobius"/>
    </source>
</evidence>
<protein>
    <submittedName>
        <fullName evidence="10">Diguanylate cyclase</fullName>
    </submittedName>
</protein>
<evidence type="ECO:0000313" key="10">
    <source>
        <dbReference type="EMBL" id="QRL05148.1"/>
    </source>
</evidence>
<dbReference type="PROSITE" id="PS50112">
    <property type="entry name" value="PAS"/>
    <property type="match status" value="1"/>
</dbReference>
<evidence type="ECO:0000259" key="8">
    <source>
        <dbReference type="PROSITE" id="PS50112"/>
    </source>
</evidence>
<evidence type="ECO:0000256" key="4">
    <source>
        <dbReference type="ARBA" id="ARBA00022692"/>
    </source>
</evidence>
<dbReference type="PROSITE" id="PS50887">
    <property type="entry name" value="GGDEF"/>
    <property type="match status" value="1"/>
</dbReference>
<dbReference type="SUPFAM" id="SSF55073">
    <property type="entry name" value="Nucleotide cyclase"/>
    <property type="match status" value="1"/>
</dbReference>
<dbReference type="InterPro" id="IPR029787">
    <property type="entry name" value="Nucleotide_cyclase"/>
</dbReference>
<evidence type="ECO:0000313" key="11">
    <source>
        <dbReference type="Proteomes" id="UP000663479"/>
    </source>
</evidence>
<dbReference type="NCBIfam" id="TIGR00229">
    <property type="entry name" value="sensory_box"/>
    <property type="match status" value="1"/>
</dbReference>
<name>A0AAP9ZHJ9_9GAMM</name>
<dbReference type="Pfam" id="PF00990">
    <property type="entry name" value="GGDEF"/>
    <property type="match status" value="1"/>
</dbReference>
<feature type="domain" description="GGDEF" evidence="9">
    <location>
        <begin position="536"/>
        <end position="669"/>
    </location>
</feature>
<evidence type="ECO:0000256" key="6">
    <source>
        <dbReference type="ARBA" id="ARBA00023136"/>
    </source>
</evidence>
<dbReference type="SMART" id="SM00091">
    <property type="entry name" value="PAS"/>
    <property type="match status" value="1"/>
</dbReference>
<keyword evidence="4 7" id="KW-0812">Transmembrane</keyword>
<feature type="transmembrane region" description="Helical" evidence="7">
    <location>
        <begin position="306"/>
        <end position="327"/>
    </location>
</feature>
<dbReference type="Pfam" id="PF08447">
    <property type="entry name" value="PAS_3"/>
    <property type="match status" value="1"/>
</dbReference>
<dbReference type="Gene3D" id="3.30.450.20">
    <property type="entry name" value="PAS domain"/>
    <property type="match status" value="2"/>
</dbReference>
<dbReference type="FunFam" id="3.30.70.270:FF:000001">
    <property type="entry name" value="Diguanylate cyclase domain protein"/>
    <property type="match status" value="1"/>
</dbReference>
<evidence type="ECO:0000256" key="5">
    <source>
        <dbReference type="ARBA" id="ARBA00022989"/>
    </source>
</evidence>
<dbReference type="CDD" id="cd01949">
    <property type="entry name" value="GGDEF"/>
    <property type="match status" value="1"/>
</dbReference>
<dbReference type="SMART" id="SM00086">
    <property type="entry name" value="PAC"/>
    <property type="match status" value="1"/>
</dbReference>
<dbReference type="SUPFAM" id="SSF55785">
    <property type="entry name" value="PYP-like sensor domain (PAS domain)"/>
    <property type="match status" value="1"/>
</dbReference>
<dbReference type="GO" id="GO:0003824">
    <property type="term" value="F:catalytic activity"/>
    <property type="evidence" value="ECO:0007669"/>
    <property type="project" value="UniProtKB-ARBA"/>
</dbReference>
<dbReference type="GO" id="GO:0005886">
    <property type="term" value="C:plasma membrane"/>
    <property type="evidence" value="ECO:0007669"/>
    <property type="project" value="UniProtKB-SubCell"/>
</dbReference>
<feature type="transmembrane region" description="Helical" evidence="7">
    <location>
        <begin position="34"/>
        <end position="54"/>
    </location>
</feature>
<comment type="subcellular location">
    <subcellularLocation>
        <location evidence="2">Cell membrane</location>
        <topology evidence="2">Multi-pass membrane protein</topology>
    </subcellularLocation>
</comment>
<dbReference type="RefSeq" id="WP_146943483.1">
    <property type="nucleotide sequence ID" value="NZ_BJUL01000006.1"/>
</dbReference>
<accession>A0AAP9ZHJ9</accession>
<dbReference type="InterPro" id="IPR000014">
    <property type="entry name" value="PAS"/>
</dbReference>
<reference evidence="10" key="1">
    <citation type="submission" date="2020-12" db="EMBL/GenBank/DDBJ databases">
        <title>Genome reconstruction of Halomonas venusta strain DSM 4743.</title>
        <authorList>
            <person name="Aguirre-Garrido J.F."/>
            <person name="Hernandez-Soto L.M."/>
            <person name="Martinez-Abarca F."/>
        </authorList>
    </citation>
    <scope>NUCLEOTIDE SEQUENCE</scope>
    <source>
        <strain evidence="10">4743</strain>
    </source>
</reference>
<dbReference type="NCBIfam" id="TIGR00254">
    <property type="entry name" value="GGDEF"/>
    <property type="match status" value="1"/>
</dbReference>
<dbReference type="PANTHER" id="PTHR44757">
    <property type="entry name" value="DIGUANYLATE CYCLASE DGCP"/>
    <property type="match status" value="1"/>
</dbReference>
<dbReference type="InterPro" id="IPR052155">
    <property type="entry name" value="Biofilm_reg_signaling"/>
</dbReference>
<dbReference type="SMART" id="SM00267">
    <property type="entry name" value="GGDEF"/>
    <property type="match status" value="1"/>
</dbReference>
<gene>
    <name evidence="10" type="ORF">JDS37_09545</name>
</gene>
<proteinExistence type="predicted"/>
<keyword evidence="6 7" id="KW-0472">Membrane</keyword>
<dbReference type="InterPro" id="IPR001610">
    <property type="entry name" value="PAC"/>
</dbReference>
<dbReference type="InterPro" id="IPR043128">
    <property type="entry name" value="Rev_trsase/Diguanyl_cyclase"/>
</dbReference>
<keyword evidence="3" id="KW-1003">Cell membrane</keyword>
<comment type="cofactor">
    <cofactor evidence="1">
        <name>Mg(2+)</name>
        <dbReference type="ChEBI" id="CHEBI:18420"/>
    </cofactor>
</comment>
<evidence type="ECO:0000256" key="3">
    <source>
        <dbReference type="ARBA" id="ARBA00022475"/>
    </source>
</evidence>
<dbReference type="EMBL" id="CP066539">
    <property type="protein sequence ID" value="QRL05148.1"/>
    <property type="molecule type" value="Genomic_DNA"/>
</dbReference>
<dbReference type="PANTHER" id="PTHR44757:SF2">
    <property type="entry name" value="BIOFILM ARCHITECTURE MAINTENANCE PROTEIN MBAA"/>
    <property type="match status" value="1"/>
</dbReference>
<dbReference type="InterPro" id="IPR033479">
    <property type="entry name" value="dCache_1"/>
</dbReference>
<evidence type="ECO:0000256" key="2">
    <source>
        <dbReference type="ARBA" id="ARBA00004651"/>
    </source>
</evidence>
<evidence type="ECO:0000256" key="1">
    <source>
        <dbReference type="ARBA" id="ARBA00001946"/>
    </source>
</evidence>
<dbReference type="InterPro" id="IPR013655">
    <property type="entry name" value="PAS_fold_3"/>
</dbReference>
<dbReference type="CDD" id="cd00130">
    <property type="entry name" value="PAS"/>
    <property type="match status" value="1"/>
</dbReference>
<evidence type="ECO:0000259" key="9">
    <source>
        <dbReference type="PROSITE" id="PS50887"/>
    </source>
</evidence>
<dbReference type="InterPro" id="IPR035965">
    <property type="entry name" value="PAS-like_dom_sf"/>
</dbReference>
<keyword evidence="5 7" id="KW-1133">Transmembrane helix</keyword>
<dbReference type="Pfam" id="PF02743">
    <property type="entry name" value="dCache_1"/>
    <property type="match status" value="1"/>
</dbReference>
<sequence>MTLTLNGKSTQRHRVKRLFFRLISFPFATLRGRLVIGAIVLWSLLCLIVLTFGWKAGRLLVNETNNQHLRYEAELISNSITFQVNERVRELERLAESITQPREGALLEQHAYTMEPLFEALLLYDLNSKIIDEWPADGGAKGYSFADREYARFMHAFKTPYVSEPLIGRISNTPLVLMLVPMHDNQGRYTGFLGGLVNIKQSRLFRNFEQIRLGDNGYVTITTASGLRIYSPGQQEAIVTLPDTISPILDKALDGWEGESVGRSLSDEPQLVAYRQIWPANWIVGVHLPQDQAEAPLIAGMKKITVYAWGVLILILPLVWGVIWMTLRSLVQLAQQVQELQDGRRSVLNIPTSAMELRRVIDVINATESARQVSLNDLAEQEAMLRGTLSASPLGMFVTDQRGHLTFINDSLHQLLGDDAPSSLNDWSDRVHCDDRQDVRSAWLRSLVKQSSFARQFRFVGTNQELYWLDVHTAAIRVNDKFIGTVGTVRDITQHYNDYAQKNWEAEHDPLTRLLNRRGLRRHLKELFNQWQGTEKPTAVILFDLDHFKPVNDQGGHALGDQMLQQIASVIQNEVRSSDYTARQGGDEFAILLPGCTPERAPMIAESLRASIAACSVEANGRQWKVTASIGVSHFHKGDKTIDDVLSRADAASYRAKKNGRNQIEVSEVKPKFLIVV</sequence>
<dbReference type="InterPro" id="IPR000160">
    <property type="entry name" value="GGDEF_dom"/>
</dbReference>
<organism evidence="10 11">
    <name type="scientific">Vreelandella venusta</name>
    <dbReference type="NCBI Taxonomy" id="44935"/>
    <lineage>
        <taxon>Bacteria</taxon>
        <taxon>Pseudomonadati</taxon>
        <taxon>Pseudomonadota</taxon>
        <taxon>Gammaproteobacteria</taxon>
        <taxon>Oceanospirillales</taxon>
        <taxon>Halomonadaceae</taxon>
        <taxon>Vreelandella</taxon>
    </lineage>
</organism>
<dbReference type="AlphaFoldDB" id="A0AAP9ZHJ9"/>